<feature type="transmembrane region" description="Helical" evidence="1">
    <location>
        <begin position="28"/>
        <end position="49"/>
    </location>
</feature>
<reference evidence="2 3" key="1">
    <citation type="submission" date="2017-06" db="EMBL/GenBank/DDBJ databases">
        <title>Ant-infecting Ophiocordyceps genomes reveal a high diversity of potential behavioral manipulation genes and a possible major role for enterotoxins.</title>
        <authorList>
            <person name="De Bekker C."/>
            <person name="Evans H.C."/>
            <person name="Brachmann A."/>
            <person name="Hughes D.P."/>
        </authorList>
    </citation>
    <scope>NUCLEOTIDE SEQUENCE [LARGE SCALE GENOMIC DNA]</scope>
    <source>
        <strain evidence="2 3">Map64</strain>
    </source>
</reference>
<dbReference type="OrthoDB" id="2896006at2759"/>
<feature type="transmembrane region" description="Helical" evidence="1">
    <location>
        <begin position="114"/>
        <end position="136"/>
    </location>
</feature>
<accession>A0A2C5YCX0</accession>
<keyword evidence="3" id="KW-1185">Reference proteome</keyword>
<feature type="transmembrane region" description="Helical" evidence="1">
    <location>
        <begin position="190"/>
        <end position="213"/>
    </location>
</feature>
<name>A0A2C5YCX0_9HYPO</name>
<dbReference type="STRING" id="1399860.A0A2C5YCX0"/>
<feature type="transmembrane region" description="Helical" evidence="1">
    <location>
        <begin position="325"/>
        <end position="347"/>
    </location>
</feature>
<dbReference type="AlphaFoldDB" id="A0A2C5YCX0"/>
<sequence length="359" mass="39080">MELGLVRRVLMGPDSSPHPFQQLPSSTWIVFLADLIVLVPLFLILDYTLKTVYPVFAMVEDHHQPPVSRLTYAPASKHPIVLSPCHCSPASSSLLSIHRLLKASGGVASNLRGIACAMTHSLATTALVTIMSALFGIHVAPFASLIASLALVQLSTAWVHIVIADHPSRLPFWLRLLPIRRTLDATWRPILLRWFAIHLAHTIPLVVGANLGVNLPLDVHRVLEYGSPFPHGLLDAVVIAKALAVLAVALVCALVLIVPANVILVRIQASLLPQEYDTLVPFDRSFGDRVDFVPGVGHGYATMTDAWTTFPPSAWRRLLTLYAKILLITLAGTVLLAVFISPQVILISGKSNELDLVQD</sequence>
<gene>
    <name evidence="2" type="ORF">CDD81_2732</name>
</gene>
<proteinExistence type="predicted"/>
<evidence type="ECO:0000313" key="2">
    <source>
        <dbReference type="EMBL" id="PHH65320.1"/>
    </source>
</evidence>
<comment type="caution">
    <text evidence="2">The sequence shown here is derived from an EMBL/GenBank/DDBJ whole genome shotgun (WGS) entry which is preliminary data.</text>
</comment>
<keyword evidence="1" id="KW-0812">Transmembrane</keyword>
<feature type="transmembrane region" description="Helical" evidence="1">
    <location>
        <begin position="142"/>
        <end position="163"/>
    </location>
</feature>
<feature type="transmembrane region" description="Helical" evidence="1">
    <location>
        <begin position="233"/>
        <end position="258"/>
    </location>
</feature>
<evidence type="ECO:0008006" key="4">
    <source>
        <dbReference type="Google" id="ProtNLM"/>
    </source>
</evidence>
<dbReference type="EMBL" id="NJET01000019">
    <property type="protein sequence ID" value="PHH65320.1"/>
    <property type="molecule type" value="Genomic_DNA"/>
</dbReference>
<evidence type="ECO:0000256" key="1">
    <source>
        <dbReference type="SAM" id="Phobius"/>
    </source>
</evidence>
<organism evidence="2 3">
    <name type="scientific">Ophiocordyceps australis</name>
    <dbReference type="NCBI Taxonomy" id="1399860"/>
    <lineage>
        <taxon>Eukaryota</taxon>
        <taxon>Fungi</taxon>
        <taxon>Dikarya</taxon>
        <taxon>Ascomycota</taxon>
        <taxon>Pezizomycotina</taxon>
        <taxon>Sordariomycetes</taxon>
        <taxon>Hypocreomycetidae</taxon>
        <taxon>Hypocreales</taxon>
        <taxon>Ophiocordycipitaceae</taxon>
        <taxon>Ophiocordyceps</taxon>
    </lineage>
</organism>
<evidence type="ECO:0000313" key="3">
    <source>
        <dbReference type="Proteomes" id="UP000226192"/>
    </source>
</evidence>
<protein>
    <recommendedName>
        <fullName evidence="4">Ubiquitin carrier protein</fullName>
    </recommendedName>
</protein>
<dbReference type="Proteomes" id="UP000226192">
    <property type="component" value="Unassembled WGS sequence"/>
</dbReference>
<keyword evidence="1" id="KW-0472">Membrane</keyword>
<keyword evidence="1" id="KW-1133">Transmembrane helix</keyword>